<dbReference type="GO" id="GO:0043565">
    <property type="term" value="F:sequence-specific DNA binding"/>
    <property type="evidence" value="ECO:0007669"/>
    <property type="project" value="InterPro"/>
</dbReference>
<evidence type="ECO:0000313" key="6">
    <source>
        <dbReference type="Proteomes" id="UP000288943"/>
    </source>
</evidence>
<dbReference type="PROSITE" id="PS00041">
    <property type="entry name" value="HTH_ARAC_FAMILY_1"/>
    <property type="match status" value="1"/>
</dbReference>
<keyword evidence="3" id="KW-0804">Transcription</keyword>
<dbReference type="PRINTS" id="PR00032">
    <property type="entry name" value="HTHARAC"/>
</dbReference>
<accession>A0A410WPC9</accession>
<dbReference type="InterPro" id="IPR037923">
    <property type="entry name" value="HTH-like"/>
</dbReference>
<evidence type="ECO:0000313" key="5">
    <source>
        <dbReference type="EMBL" id="QAV16194.1"/>
    </source>
</evidence>
<dbReference type="RefSeq" id="WP_042231224.1">
    <property type="nucleotide sequence ID" value="NZ_CP026520.1"/>
</dbReference>
<dbReference type="Pfam" id="PF02311">
    <property type="entry name" value="AraC_binding"/>
    <property type="match status" value="1"/>
</dbReference>
<dbReference type="EMBL" id="CP026520">
    <property type="protein sequence ID" value="QAV16194.1"/>
    <property type="molecule type" value="Genomic_DNA"/>
</dbReference>
<dbReference type="SMART" id="SM00342">
    <property type="entry name" value="HTH_ARAC"/>
    <property type="match status" value="1"/>
</dbReference>
<dbReference type="AlphaFoldDB" id="A0A410WPC9"/>
<dbReference type="OrthoDB" id="9813413at2"/>
<dbReference type="Proteomes" id="UP000288943">
    <property type="component" value="Chromosome"/>
</dbReference>
<keyword evidence="1" id="KW-0805">Transcription regulation</keyword>
<dbReference type="GeneID" id="95373231"/>
<name>A0A410WPC9_9BACL</name>
<organism evidence="5 6">
    <name type="scientific">Paenibacillus chitinolyticus</name>
    <dbReference type="NCBI Taxonomy" id="79263"/>
    <lineage>
        <taxon>Bacteria</taxon>
        <taxon>Bacillati</taxon>
        <taxon>Bacillota</taxon>
        <taxon>Bacilli</taxon>
        <taxon>Bacillales</taxon>
        <taxon>Paenibacillaceae</taxon>
        <taxon>Paenibacillus</taxon>
    </lineage>
</organism>
<dbReference type="SUPFAM" id="SSF46689">
    <property type="entry name" value="Homeodomain-like"/>
    <property type="match status" value="2"/>
</dbReference>
<dbReference type="KEGG" id="pchi:PC41400_00165"/>
<evidence type="ECO:0000256" key="3">
    <source>
        <dbReference type="ARBA" id="ARBA00023163"/>
    </source>
</evidence>
<gene>
    <name evidence="5" type="ORF">PC41400_00165</name>
</gene>
<dbReference type="PANTHER" id="PTHR43280">
    <property type="entry name" value="ARAC-FAMILY TRANSCRIPTIONAL REGULATOR"/>
    <property type="match status" value="1"/>
</dbReference>
<evidence type="ECO:0000259" key="4">
    <source>
        <dbReference type="PROSITE" id="PS01124"/>
    </source>
</evidence>
<dbReference type="Pfam" id="PF12833">
    <property type="entry name" value="HTH_18"/>
    <property type="match status" value="1"/>
</dbReference>
<dbReference type="PROSITE" id="PS01124">
    <property type="entry name" value="HTH_ARAC_FAMILY_2"/>
    <property type="match status" value="1"/>
</dbReference>
<feature type="domain" description="HTH araC/xylS-type" evidence="4">
    <location>
        <begin position="185"/>
        <end position="284"/>
    </location>
</feature>
<dbReference type="InterPro" id="IPR003313">
    <property type="entry name" value="AraC-bd"/>
</dbReference>
<dbReference type="Gene3D" id="2.60.120.280">
    <property type="entry name" value="Regulatory protein AraC"/>
    <property type="match status" value="1"/>
</dbReference>
<dbReference type="PANTHER" id="PTHR43280:SF2">
    <property type="entry name" value="HTH-TYPE TRANSCRIPTIONAL REGULATOR EXSA"/>
    <property type="match status" value="1"/>
</dbReference>
<dbReference type="InterPro" id="IPR020449">
    <property type="entry name" value="Tscrpt_reg_AraC-type_HTH"/>
</dbReference>
<dbReference type="InterPro" id="IPR018062">
    <property type="entry name" value="HTH_AraC-typ_CS"/>
</dbReference>
<keyword evidence="2" id="KW-0238">DNA-binding</keyword>
<dbReference type="InterPro" id="IPR009057">
    <property type="entry name" value="Homeodomain-like_sf"/>
</dbReference>
<evidence type="ECO:0000256" key="2">
    <source>
        <dbReference type="ARBA" id="ARBA00023125"/>
    </source>
</evidence>
<dbReference type="InterPro" id="IPR018060">
    <property type="entry name" value="HTH_AraC"/>
</dbReference>
<dbReference type="Gene3D" id="1.10.10.60">
    <property type="entry name" value="Homeodomain-like"/>
    <property type="match status" value="2"/>
</dbReference>
<sequence>MKREPTYYVVSNPEPPEDAALHVLFSGESQTKPLHRLGPKVYDYFLIHTVISGRGRFTAAGRELLLGPGDSFCIAPEQLVGYEADEADPWRYCWLAVTGAEAAAHMRKAGLTPEQPVIHTAHAGRRVPALFRRLQRALRHKSGTASLRALGYLHLLLAEYADAARPPLPEPGKAHSRSRAEVTVQQMLHYLSTQYAEDISIESMAEALGYNRAYLSRLFKEHTGQTSVSFLSKLRVDKARQLLRERLELTIEQIAFSVGFRDPLYFSKQFRRWYGLSPTDYRSDMKRM</sequence>
<dbReference type="SUPFAM" id="SSF51215">
    <property type="entry name" value="Regulatory protein AraC"/>
    <property type="match status" value="1"/>
</dbReference>
<dbReference type="GO" id="GO:0003700">
    <property type="term" value="F:DNA-binding transcription factor activity"/>
    <property type="evidence" value="ECO:0007669"/>
    <property type="project" value="InterPro"/>
</dbReference>
<dbReference type="CDD" id="cd06986">
    <property type="entry name" value="cupin_MmsR-like_N"/>
    <property type="match status" value="1"/>
</dbReference>
<evidence type="ECO:0000256" key="1">
    <source>
        <dbReference type="ARBA" id="ARBA00023015"/>
    </source>
</evidence>
<protein>
    <submittedName>
        <fullName evidence="5">AraC family transcriptional regulator</fullName>
    </submittedName>
</protein>
<reference evidence="5 6" key="1">
    <citation type="submission" date="2018-01" db="EMBL/GenBank/DDBJ databases">
        <title>The whole genome sequencing and assembly of Paenibacillus chitinolyticus KCCM 41400 strain.</title>
        <authorList>
            <person name="Kim J.-Y."/>
            <person name="Park M.-K."/>
            <person name="Lee Y.-J."/>
            <person name="Yi H."/>
            <person name="Bahn Y.-S."/>
            <person name="Kim J.F."/>
            <person name="Lee D.-W."/>
        </authorList>
    </citation>
    <scope>NUCLEOTIDE SEQUENCE [LARGE SCALE GENOMIC DNA]</scope>
    <source>
        <strain evidence="5 6">KCCM 41400</strain>
    </source>
</reference>
<proteinExistence type="predicted"/>